<dbReference type="PANTHER" id="PTHR40642:SF1">
    <property type="entry name" value="YALI0F31295P"/>
    <property type="match status" value="1"/>
</dbReference>
<dbReference type="RefSeq" id="XP_031578237.1">
    <property type="nucleotide sequence ID" value="XM_031721620.1"/>
</dbReference>
<feature type="region of interest" description="Disordered" evidence="1">
    <location>
        <begin position="77"/>
        <end position="193"/>
    </location>
</feature>
<dbReference type="AlphaFoldDB" id="A0A179UKD3"/>
<dbReference type="EMBL" id="GG657454">
    <property type="protein sequence ID" value="OAT08350.1"/>
    <property type="molecule type" value="Genomic_DNA"/>
</dbReference>
<proteinExistence type="predicted"/>
<name>A0A179UKD3_BLAGS</name>
<dbReference type="VEuPathDB" id="FungiDB:BDBG_04312"/>
<dbReference type="Pfam" id="PF12720">
    <property type="entry name" value="DUF3807"/>
    <property type="match status" value="1"/>
</dbReference>
<feature type="compositionally biased region" description="Polar residues" evidence="1">
    <location>
        <begin position="169"/>
        <end position="182"/>
    </location>
</feature>
<protein>
    <submittedName>
        <fullName evidence="2">Uncharacterized protein</fullName>
    </submittedName>
</protein>
<dbReference type="STRING" id="559298.A0A179UKD3"/>
<reference evidence="3" key="1">
    <citation type="journal article" date="2015" name="PLoS Genet.">
        <title>The dynamic genome and transcriptome of the human fungal pathogen Blastomyces and close relative Emmonsia.</title>
        <authorList>
            <person name="Munoz J.F."/>
            <person name="Gauthier G.M."/>
            <person name="Desjardins C.A."/>
            <person name="Gallo J.E."/>
            <person name="Holder J."/>
            <person name="Sullivan T.D."/>
            <person name="Marty A.J."/>
            <person name="Carmen J.C."/>
            <person name="Chen Z."/>
            <person name="Ding L."/>
            <person name="Gujja S."/>
            <person name="Magrini V."/>
            <person name="Misas E."/>
            <person name="Mitreva M."/>
            <person name="Priest M."/>
            <person name="Saif S."/>
            <person name="Whiston E.A."/>
            <person name="Young S."/>
            <person name="Zeng Q."/>
            <person name="Goldman W.E."/>
            <person name="Mardis E.R."/>
            <person name="Taylor J.W."/>
            <person name="McEwen J.G."/>
            <person name="Clay O.K."/>
            <person name="Klein B.S."/>
            <person name="Cuomo C.A."/>
        </authorList>
    </citation>
    <scope>NUCLEOTIDE SEQUENCE [LARGE SCALE GENOMIC DNA]</scope>
    <source>
        <strain evidence="3">SLH14081</strain>
    </source>
</reference>
<feature type="compositionally biased region" description="Basic and acidic residues" evidence="1">
    <location>
        <begin position="77"/>
        <end position="93"/>
    </location>
</feature>
<dbReference type="GeneID" id="8509695"/>
<evidence type="ECO:0000256" key="1">
    <source>
        <dbReference type="SAM" id="MobiDB-lite"/>
    </source>
</evidence>
<dbReference type="Proteomes" id="UP000002038">
    <property type="component" value="Unassembled WGS sequence"/>
</dbReference>
<gene>
    <name evidence="2" type="ORF">BDBG_04312</name>
</gene>
<feature type="compositionally biased region" description="Basic and acidic residues" evidence="1">
    <location>
        <begin position="131"/>
        <end position="151"/>
    </location>
</feature>
<keyword evidence="3" id="KW-1185">Reference proteome</keyword>
<dbReference type="KEGG" id="bgh:BDBG_04312"/>
<accession>A0A179UKD3</accession>
<sequence>MSYQQQIPTVTLHDLQEFNARHFFHRNNHGSVQPLIPVADVEQLDDGDDDLGYYPDGTKRTLTDKQVEIFRHSEIQKLQREKRRKEMADREQAEVEALTDTSKEPLAGAGRSEAKRGGQGSSEYQQQGFEGTEKSYHDVDRKSTEDNKIRDGNGGAKKLLAYADEGTTFGHSQKPASSSGTNPFGRRLVSYDD</sequence>
<evidence type="ECO:0000313" key="3">
    <source>
        <dbReference type="Proteomes" id="UP000002038"/>
    </source>
</evidence>
<organism evidence="2 3">
    <name type="scientific">Blastomyces gilchristii (strain SLH14081)</name>
    <name type="common">Blastomyces dermatitidis</name>
    <dbReference type="NCBI Taxonomy" id="559298"/>
    <lineage>
        <taxon>Eukaryota</taxon>
        <taxon>Fungi</taxon>
        <taxon>Dikarya</taxon>
        <taxon>Ascomycota</taxon>
        <taxon>Pezizomycotina</taxon>
        <taxon>Eurotiomycetes</taxon>
        <taxon>Eurotiomycetidae</taxon>
        <taxon>Onygenales</taxon>
        <taxon>Ajellomycetaceae</taxon>
        <taxon>Blastomyces</taxon>
    </lineage>
</organism>
<dbReference type="InterPro" id="IPR024526">
    <property type="entry name" value="DUF3807"/>
</dbReference>
<dbReference type="PANTHER" id="PTHR40642">
    <property type="entry name" value="YALI0F31295P"/>
    <property type="match status" value="1"/>
</dbReference>
<dbReference type="OrthoDB" id="5422320at2759"/>
<feature type="compositionally biased region" description="Low complexity" evidence="1">
    <location>
        <begin position="121"/>
        <end position="130"/>
    </location>
</feature>
<evidence type="ECO:0000313" key="2">
    <source>
        <dbReference type="EMBL" id="OAT08350.1"/>
    </source>
</evidence>